<reference evidence="2" key="1">
    <citation type="submission" date="2022-03" db="EMBL/GenBank/DDBJ databases">
        <authorList>
            <person name="Alioto T."/>
            <person name="Alioto T."/>
            <person name="Gomez Garrido J."/>
        </authorList>
    </citation>
    <scope>NUCLEOTIDE SEQUENCE</scope>
</reference>
<evidence type="ECO:0000313" key="2">
    <source>
        <dbReference type="EMBL" id="CAH2313027.1"/>
    </source>
</evidence>
<keyword evidence="3" id="KW-1185">Reference proteome</keyword>
<dbReference type="Proteomes" id="UP001295444">
    <property type="component" value="Chromosome 08"/>
</dbReference>
<feature type="region of interest" description="Disordered" evidence="1">
    <location>
        <begin position="22"/>
        <end position="60"/>
    </location>
</feature>
<accession>A0AAD1SW43</accession>
<evidence type="ECO:0000256" key="1">
    <source>
        <dbReference type="SAM" id="MobiDB-lite"/>
    </source>
</evidence>
<dbReference type="AlphaFoldDB" id="A0AAD1SW43"/>
<feature type="compositionally biased region" description="Basic and acidic residues" evidence="1">
    <location>
        <begin position="26"/>
        <end position="42"/>
    </location>
</feature>
<name>A0AAD1SW43_PELCU</name>
<evidence type="ECO:0000313" key="3">
    <source>
        <dbReference type="Proteomes" id="UP001295444"/>
    </source>
</evidence>
<dbReference type="EMBL" id="OW240919">
    <property type="protein sequence ID" value="CAH2313027.1"/>
    <property type="molecule type" value="Genomic_DNA"/>
</dbReference>
<dbReference type="Gene3D" id="3.30.70.1820">
    <property type="entry name" value="L1 transposable element, RRM domain"/>
    <property type="match status" value="1"/>
</dbReference>
<gene>
    <name evidence="2" type="ORF">PECUL_23A037438</name>
</gene>
<sequence length="170" mass="19347">MSQRQKSKAAKLERASFFLARTSALKAREGRSPSKDGDETCSKEGSLSPPASPGSVPDERPLTAATMRQMMAELSESMQADIEDKARRNNQRNRGIPETILAPALNDYLLDMFQALTPEIHPDQLLIDRSHRFRRPKHWQSSTARDIIVGVHFFHAKEKLVRYARTVQRY</sequence>
<protein>
    <submittedName>
        <fullName evidence="2">Uncharacterized protein</fullName>
    </submittedName>
</protein>
<proteinExistence type="predicted"/>
<organism evidence="2 3">
    <name type="scientific">Pelobates cultripes</name>
    <name type="common">Western spadefoot toad</name>
    <dbReference type="NCBI Taxonomy" id="61616"/>
    <lineage>
        <taxon>Eukaryota</taxon>
        <taxon>Metazoa</taxon>
        <taxon>Chordata</taxon>
        <taxon>Craniata</taxon>
        <taxon>Vertebrata</taxon>
        <taxon>Euteleostomi</taxon>
        <taxon>Amphibia</taxon>
        <taxon>Batrachia</taxon>
        <taxon>Anura</taxon>
        <taxon>Pelobatoidea</taxon>
        <taxon>Pelobatidae</taxon>
        <taxon>Pelobates</taxon>
    </lineage>
</organism>